<dbReference type="EMBL" id="CAUJNA010000713">
    <property type="protein sequence ID" value="CAJ1380474.1"/>
    <property type="molecule type" value="Genomic_DNA"/>
</dbReference>
<dbReference type="AlphaFoldDB" id="A0AA36MU72"/>
<proteinExistence type="predicted"/>
<evidence type="ECO:0000313" key="1">
    <source>
        <dbReference type="EMBL" id="CAJ1380474.1"/>
    </source>
</evidence>
<protein>
    <submittedName>
        <fullName evidence="1">Uncharacterized protein</fullName>
    </submittedName>
</protein>
<dbReference type="Proteomes" id="UP001178507">
    <property type="component" value="Unassembled WGS sequence"/>
</dbReference>
<name>A0AA36MU72_9DINO</name>
<keyword evidence="2" id="KW-1185">Reference proteome</keyword>
<comment type="caution">
    <text evidence="1">The sequence shown here is derived from an EMBL/GenBank/DDBJ whole genome shotgun (WGS) entry which is preliminary data.</text>
</comment>
<sequence>MAAMRQADCQNHTQLLAQLRQRTGAPWSICSTPSTLHERAVLAFEPDGLFLYWPDEPEKLRGLIESALCGFRYTVMPLREALQAAARVMRSGSPGLERMFDQVDSRWLEHHGILRQAFRGSLQWFSATLKTFLTGDSAMDSFEEGILIRNLTDYLEQDAGFRSNTRWEFTGQTFQNGVARLKSNLGESSAAFDVDGESCRKYLNFSGNVLNSDAEWSPISPTFKIPAALTEHQWPAWWSTEVCAELYAVLAEVRRQQDAEKRRVDCTLGEQVVHAWTVDDWLFELSLPPVMERSGSLIRGWLPPAYRERTNVVEHVSVFHDQPVEANHAQWKDIEATLETSISCWEVPRHVRRCTRRCMPLSRETRSRCGELLKQLGVLEKRGRSGATLDGRRKNTYYLLYIFPKTDGSKDSEPASFAWWVAQGLQLETATE</sequence>
<evidence type="ECO:0000313" key="2">
    <source>
        <dbReference type="Proteomes" id="UP001178507"/>
    </source>
</evidence>
<gene>
    <name evidence="1" type="ORF">EVOR1521_LOCUS8405</name>
</gene>
<accession>A0AA36MU72</accession>
<organism evidence="1 2">
    <name type="scientific">Effrenium voratum</name>
    <dbReference type="NCBI Taxonomy" id="2562239"/>
    <lineage>
        <taxon>Eukaryota</taxon>
        <taxon>Sar</taxon>
        <taxon>Alveolata</taxon>
        <taxon>Dinophyceae</taxon>
        <taxon>Suessiales</taxon>
        <taxon>Symbiodiniaceae</taxon>
        <taxon>Effrenium</taxon>
    </lineage>
</organism>
<reference evidence="1" key="1">
    <citation type="submission" date="2023-08" db="EMBL/GenBank/DDBJ databases">
        <authorList>
            <person name="Chen Y."/>
            <person name="Shah S."/>
            <person name="Dougan E. K."/>
            <person name="Thang M."/>
            <person name="Chan C."/>
        </authorList>
    </citation>
    <scope>NUCLEOTIDE SEQUENCE</scope>
</reference>